<dbReference type="InterPro" id="IPR009056">
    <property type="entry name" value="Cyt_c-like_dom"/>
</dbReference>
<sequence length="308" mass="34258">MAATLGRICKSGLLKPNYGTLFTQTNNFSTTKEWSRSRKLLVTCLGLATGGIGTLIYALESSIKADLEIAHPAKYKWDFYGMFSSLDHASVRRGWEVYKNVCSACHSMEYLAYRHLVGVTHTEDEAKALAEETQVQDGPDNTGEYFMRPGKLSDFLPKPYPNEEAARAANNGALPPDLSQIINARHDGENYIFSLLTGYCDPPAGIKIQDGQYFNPYFLGGAIGMGQVIYDEVLEYEDGTPATASQVAKDVTTFLMWAANHEFDDRKRFTIKTIGIGIIALAGIIYLKRHTWTVVKNTKLLYVPKKSK</sequence>
<comment type="similarity">
    <text evidence="3">Belongs to the cytochrome c family.</text>
</comment>
<keyword evidence="13" id="KW-0496">Mitochondrion</keyword>
<keyword evidence="11 16" id="KW-1133">Transmembrane helix</keyword>
<accession>A0ABM1I1K1</accession>
<evidence type="ECO:0000256" key="16">
    <source>
        <dbReference type="SAM" id="Phobius"/>
    </source>
</evidence>
<dbReference type="PANTHER" id="PTHR10266">
    <property type="entry name" value="CYTOCHROME C1"/>
    <property type="match status" value="1"/>
</dbReference>
<dbReference type="Gene3D" id="1.10.760.10">
    <property type="entry name" value="Cytochrome c-like domain"/>
    <property type="match status" value="1"/>
</dbReference>
<dbReference type="InterPro" id="IPR036909">
    <property type="entry name" value="Cyt_c-like_dom_sf"/>
</dbReference>
<dbReference type="Proteomes" id="UP000694924">
    <property type="component" value="Unplaced"/>
</dbReference>
<evidence type="ECO:0000256" key="15">
    <source>
        <dbReference type="PROSITE-ProRule" id="PRU00433"/>
    </source>
</evidence>
<evidence type="ECO:0000256" key="6">
    <source>
        <dbReference type="ARBA" id="ARBA00022660"/>
    </source>
</evidence>
<evidence type="ECO:0000256" key="10">
    <source>
        <dbReference type="ARBA" id="ARBA00022982"/>
    </source>
</evidence>
<keyword evidence="5 15" id="KW-0349">Heme</keyword>
<dbReference type="InterPro" id="IPR021157">
    <property type="entry name" value="Cyt_c1_TM_anchor_C"/>
</dbReference>
<evidence type="ECO:0000313" key="18">
    <source>
        <dbReference type="Proteomes" id="UP000694924"/>
    </source>
</evidence>
<dbReference type="InterPro" id="IPR002326">
    <property type="entry name" value="Cyt_c1"/>
</dbReference>
<evidence type="ECO:0000256" key="13">
    <source>
        <dbReference type="ARBA" id="ARBA00023128"/>
    </source>
</evidence>
<comment type="subcellular location">
    <subcellularLocation>
        <location evidence="2">Mitochondrion inner membrane</location>
    </subcellularLocation>
</comment>
<keyword evidence="6" id="KW-0679">Respiratory chain</keyword>
<keyword evidence="14 16" id="KW-0472">Membrane</keyword>
<evidence type="ECO:0000256" key="12">
    <source>
        <dbReference type="ARBA" id="ARBA00023004"/>
    </source>
</evidence>
<keyword evidence="12 15" id="KW-0408">Iron</keyword>
<dbReference type="Gene3D" id="1.20.5.100">
    <property type="entry name" value="Cytochrome c1, transmembrane anchor, C-terminal"/>
    <property type="match status" value="1"/>
</dbReference>
<protein>
    <submittedName>
        <fullName evidence="19">Cytochrome c1, heme protein, mitochondrial</fullName>
    </submittedName>
</protein>
<evidence type="ECO:0000256" key="9">
    <source>
        <dbReference type="ARBA" id="ARBA00022792"/>
    </source>
</evidence>
<dbReference type="RefSeq" id="XP_015174088.1">
    <property type="nucleotide sequence ID" value="XM_015318602.1"/>
</dbReference>
<evidence type="ECO:0000256" key="11">
    <source>
        <dbReference type="ARBA" id="ARBA00022989"/>
    </source>
</evidence>
<feature type="domain" description="Cytochrome c" evidence="17">
    <location>
        <begin position="89"/>
        <end position="190"/>
    </location>
</feature>
<evidence type="ECO:0000256" key="2">
    <source>
        <dbReference type="ARBA" id="ARBA00004273"/>
    </source>
</evidence>
<evidence type="ECO:0000256" key="1">
    <source>
        <dbReference type="ARBA" id="ARBA00002555"/>
    </source>
</evidence>
<dbReference type="PROSITE" id="PS51007">
    <property type="entry name" value="CYTC"/>
    <property type="match status" value="1"/>
</dbReference>
<dbReference type="SUPFAM" id="SSF46626">
    <property type="entry name" value="Cytochrome c"/>
    <property type="match status" value="1"/>
</dbReference>
<dbReference type="GeneID" id="107065161"/>
<dbReference type="PRINTS" id="PR00603">
    <property type="entry name" value="CYTOCHROMEC1"/>
</dbReference>
<keyword evidence="9" id="KW-0999">Mitochondrion inner membrane</keyword>
<keyword evidence="18" id="KW-1185">Reference proteome</keyword>
<comment type="function">
    <text evidence="1">Electron carrier protein. The oxidized form of the cytochrome c heme group can accept an electron from the heme group of the cytochrome c1 subunit of cytochrome reductase. Cytochrome c then transfers this electron to the cytochrome oxidase complex, the final protein carrier in the mitochondrial electron-transport chain.</text>
</comment>
<evidence type="ECO:0000256" key="3">
    <source>
        <dbReference type="ARBA" id="ARBA00006488"/>
    </source>
</evidence>
<gene>
    <name evidence="19" type="primary">LOC107065161</name>
</gene>
<evidence type="ECO:0000256" key="4">
    <source>
        <dbReference type="ARBA" id="ARBA00022448"/>
    </source>
</evidence>
<name>A0ABM1I1K1_POLDO</name>
<dbReference type="SUPFAM" id="SSF81496">
    <property type="entry name" value="Cytochrome c1 subunit of cytochrome bc1 complex (Ubiquinol-cytochrome c reductase), transmembrane anchor"/>
    <property type="match status" value="1"/>
</dbReference>
<proteinExistence type="inferred from homology"/>
<evidence type="ECO:0000313" key="19">
    <source>
        <dbReference type="RefSeq" id="XP_015174088.1"/>
    </source>
</evidence>
<evidence type="ECO:0000256" key="14">
    <source>
        <dbReference type="ARBA" id="ARBA00023136"/>
    </source>
</evidence>
<evidence type="ECO:0000256" key="5">
    <source>
        <dbReference type="ARBA" id="ARBA00022617"/>
    </source>
</evidence>
<organism evidence="18 19">
    <name type="scientific">Polistes dominula</name>
    <name type="common">European paper wasp</name>
    <name type="synonym">Vespa dominula</name>
    <dbReference type="NCBI Taxonomy" id="743375"/>
    <lineage>
        <taxon>Eukaryota</taxon>
        <taxon>Metazoa</taxon>
        <taxon>Ecdysozoa</taxon>
        <taxon>Arthropoda</taxon>
        <taxon>Hexapoda</taxon>
        <taxon>Insecta</taxon>
        <taxon>Pterygota</taxon>
        <taxon>Neoptera</taxon>
        <taxon>Endopterygota</taxon>
        <taxon>Hymenoptera</taxon>
        <taxon>Apocrita</taxon>
        <taxon>Aculeata</taxon>
        <taxon>Vespoidea</taxon>
        <taxon>Vespidae</taxon>
        <taxon>Polistinae</taxon>
        <taxon>Polistini</taxon>
        <taxon>Polistes</taxon>
    </lineage>
</organism>
<dbReference type="Pfam" id="PF02167">
    <property type="entry name" value="Cytochrom_C1"/>
    <property type="match status" value="1"/>
</dbReference>
<evidence type="ECO:0000256" key="7">
    <source>
        <dbReference type="ARBA" id="ARBA00022692"/>
    </source>
</evidence>
<dbReference type="PANTHER" id="PTHR10266:SF3">
    <property type="entry name" value="CYTOCHROME C1, HEME PROTEIN, MITOCHONDRIAL"/>
    <property type="match status" value="1"/>
</dbReference>
<keyword evidence="4" id="KW-0813">Transport</keyword>
<feature type="transmembrane region" description="Helical" evidence="16">
    <location>
        <begin position="40"/>
        <end position="59"/>
    </location>
</feature>
<evidence type="ECO:0000259" key="17">
    <source>
        <dbReference type="PROSITE" id="PS51007"/>
    </source>
</evidence>
<evidence type="ECO:0000256" key="8">
    <source>
        <dbReference type="ARBA" id="ARBA00022723"/>
    </source>
</evidence>
<feature type="transmembrane region" description="Helical" evidence="16">
    <location>
        <begin position="269"/>
        <end position="287"/>
    </location>
</feature>
<reference evidence="19" key="1">
    <citation type="submission" date="2025-08" db="UniProtKB">
        <authorList>
            <consortium name="RefSeq"/>
        </authorList>
    </citation>
    <scope>IDENTIFICATION</scope>
    <source>
        <tissue evidence="19">Whole body</tissue>
    </source>
</reference>
<keyword evidence="7 16" id="KW-0812">Transmembrane</keyword>
<keyword evidence="10" id="KW-0249">Electron transport</keyword>
<keyword evidence="8 15" id="KW-0479">Metal-binding</keyword>